<sequence>MSITISIITDKADFDGISPMVLDAWHQPYNPQLKHFRPVLPTRAEAIAYSTERSIKRLQENDPKLFMLKAVDTDSNSIVGFAQWYVNDKPDPYGERTVAAWHPEGSDEREFAERFINGLWDFIGKRVTRPHMGEQGARVLMVTIVLIIAQTYIRSRYIPNIGRLLIRWGLEKADELGIETVVSSLVTARGAYEKCGLGCIEMIPPDPSLNVPYPSEKWKELESDNLNGWLMWRPAGHDYVAGVDKAPWVQ</sequence>
<gene>
    <name evidence="1" type="ORF">SLS60_011880</name>
</gene>
<dbReference type="InterPro" id="IPR052523">
    <property type="entry name" value="Trichothecene_AcTrans"/>
</dbReference>
<protein>
    <recommendedName>
        <fullName evidence="3">N-acetyltransferase domain-containing protein</fullName>
    </recommendedName>
</protein>
<name>A0ABR3QH68_9PLEO</name>
<evidence type="ECO:0008006" key="3">
    <source>
        <dbReference type="Google" id="ProtNLM"/>
    </source>
</evidence>
<dbReference type="Proteomes" id="UP001521785">
    <property type="component" value="Unassembled WGS sequence"/>
</dbReference>
<evidence type="ECO:0000313" key="1">
    <source>
        <dbReference type="EMBL" id="KAL1591488.1"/>
    </source>
</evidence>
<proteinExistence type="predicted"/>
<dbReference type="InterPro" id="IPR016181">
    <property type="entry name" value="Acyl_CoA_acyltransferase"/>
</dbReference>
<dbReference type="EMBL" id="JAKJXO020000025">
    <property type="protein sequence ID" value="KAL1591488.1"/>
    <property type="molecule type" value="Genomic_DNA"/>
</dbReference>
<dbReference type="SUPFAM" id="SSF55729">
    <property type="entry name" value="Acyl-CoA N-acyltransferases (Nat)"/>
    <property type="match status" value="1"/>
</dbReference>
<dbReference type="Gene3D" id="3.40.630.30">
    <property type="match status" value="1"/>
</dbReference>
<keyword evidence="2" id="KW-1185">Reference proteome</keyword>
<dbReference type="PANTHER" id="PTHR42791">
    <property type="entry name" value="GNAT FAMILY ACETYLTRANSFERASE"/>
    <property type="match status" value="1"/>
</dbReference>
<comment type="caution">
    <text evidence="1">The sequence shown here is derived from an EMBL/GenBank/DDBJ whole genome shotgun (WGS) entry which is preliminary data.</text>
</comment>
<organism evidence="1 2">
    <name type="scientific">Paraconiothyrium brasiliense</name>
    <dbReference type="NCBI Taxonomy" id="300254"/>
    <lineage>
        <taxon>Eukaryota</taxon>
        <taxon>Fungi</taxon>
        <taxon>Dikarya</taxon>
        <taxon>Ascomycota</taxon>
        <taxon>Pezizomycotina</taxon>
        <taxon>Dothideomycetes</taxon>
        <taxon>Pleosporomycetidae</taxon>
        <taxon>Pleosporales</taxon>
        <taxon>Massarineae</taxon>
        <taxon>Didymosphaeriaceae</taxon>
        <taxon>Paraconiothyrium</taxon>
    </lineage>
</organism>
<evidence type="ECO:0000313" key="2">
    <source>
        <dbReference type="Proteomes" id="UP001521785"/>
    </source>
</evidence>
<reference evidence="1 2" key="1">
    <citation type="submission" date="2024-02" db="EMBL/GenBank/DDBJ databases">
        <title>De novo assembly and annotation of 12 fungi associated with fruit tree decline syndrome in Ontario, Canada.</title>
        <authorList>
            <person name="Sulman M."/>
            <person name="Ellouze W."/>
            <person name="Ilyukhin E."/>
        </authorList>
    </citation>
    <scope>NUCLEOTIDE SEQUENCE [LARGE SCALE GENOMIC DNA]</scope>
    <source>
        <strain evidence="1 2">M42-189</strain>
    </source>
</reference>
<dbReference type="PANTHER" id="PTHR42791:SF5">
    <property type="entry name" value="HYPOTHETICAL ACETYLTRANSFERASE (EUROFUNG)"/>
    <property type="match status" value="1"/>
</dbReference>
<accession>A0ABR3QH68</accession>